<dbReference type="Pfam" id="PF01569">
    <property type="entry name" value="PAP2"/>
    <property type="match status" value="1"/>
</dbReference>
<evidence type="ECO:0000256" key="3">
    <source>
        <dbReference type="ARBA" id="ARBA00022692"/>
    </source>
</evidence>
<name>A0A1H3AQL1_9ACTN</name>
<evidence type="ECO:0000256" key="1">
    <source>
        <dbReference type="ARBA" id="ARBA00004651"/>
    </source>
</evidence>
<dbReference type="InterPro" id="IPR036938">
    <property type="entry name" value="PAP2/HPO_sf"/>
</dbReference>
<feature type="transmembrane region" description="Helical" evidence="6">
    <location>
        <begin position="38"/>
        <end position="58"/>
    </location>
</feature>
<proteinExistence type="predicted"/>
<dbReference type="AlphaFoldDB" id="A0A1H3AQL1"/>
<feature type="transmembrane region" description="Helical" evidence="6">
    <location>
        <begin position="539"/>
        <end position="562"/>
    </location>
</feature>
<evidence type="ECO:0000256" key="2">
    <source>
        <dbReference type="ARBA" id="ARBA00022475"/>
    </source>
</evidence>
<feature type="transmembrane region" description="Helical" evidence="6">
    <location>
        <begin position="113"/>
        <end position="131"/>
    </location>
</feature>
<feature type="transmembrane region" description="Helical" evidence="6">
    <location>
        <begin position="729"/>
        <end position="749"/>
    </location>
</feature>
<dbReference type="Pfam" id="PF03706">
    <property type="entry name" value="LPG_synthase_TM"/>
    <property type="match status" value="1"/>
</dbReference>
<dbReference type="Gene3D" id="1.20.144.10">
    <property type="entry name" value="Phosphatidic acid phosphatase type 2/haloperoxidase"/>
    <property type="match status" value="1"/>
</dbReference>
<evidence type="ECO:0000313" key="9">
    <source>
        <dbReference type="Proteomes" id="UP000198921"/>
    </source>
</evidence>
<feature type="domain" description="Phosphatidic acid phosphatase type 2/haloperoxidase" evidence="7">
    <location>
        <begin position="110"/>
        <end position="219"/>
    </location>
</feature>
<feature type="transmembrane region" description="Helical" evidence="6">
    <location>
        <begin position="502"/>
        <end position="527"/>
    </location>
</feature>
<evidence type="ECO:0000256" key="5">
    <source>
        <dbReference type="ARBA" id="ARBA00023136"/>
    </source>
</evidence>
<dbReference type="SUPFAM" id="SSF48317">
    <property type="entry name" value="Acid phosphatase/Vanadium-dependent haloperoxidase"/>
    <property type="match status" value="1"/>
</dbReference>
<feature type="transmembrane region" description="Helical" evidence="6">
    <location>
        <begin position="204"/>
        <end position="223"/>
    </location>
</feature>
<evidence type="ECO:0000259" key="7">
    <source>
        <dbReference type="SMART" id="SM00014"/>
    </source>
</evidence>
<comment type="subcellular location">
    <subcellularLocation>
        <location evidence="1">Cell membrane</location>
        <topology evidence="1">Multi-pass membrane protein</topology>
    </subcellularLocation>
</comment>
<keyword evidence="3 6" id="KW-0812">Transmembrane</keyword>
<evidence type="ECO:0000313" key="8">
    <source>
        <dbReference type="EMBL" id="SDX31424.1"/>
    </source>
</evidence>
<dbReference type="InterPro" id="IPR000326">
    <property type="entry name" value="PAP2/HPO"/>
</dbReference>
<evidence type="ECO:0000256" key="6">
    <source>
        <dbReference type="SAM" id="Phobius"/>
    </source>
</evidence>
<sequence>MWTPGMTSRVIGPADPDLRACRPARRGRRPVQRYPVDLVRVALGLAVLGLGFLVAQRGRLPVFERDVFQLVNDLPATVFPVVWAVMQLGNVLAVPVVAGVAALARRLRMARDVLVSGVAAYFAADLVKNVVQRERPGGFAVEVNFPEGPVTGLGFVSGHSAVAAALATAVVPYLSRRGRRWAWTLAWTVALARVYVGAHLPLDVVGGLGLGWAIGSLVHWVFGIPRREVAVARVGQLLDRFGLSVRDLRPASVEARSSHPFEAVDERGRRLYVKFLEPDRYERDWLYRLWRLLAVRDIKDGDAVAPLGQQAEHEAVVAMTARERGVSAPPVLLARGDERGAVVVQEYVTGRGIDELPADELTPELLRRVWQQVALLRAARVAHHDLVASSVLVDADGRVWVVDFGNALNGADDDALAGDVAELMASLALRVDPALVADSTIHVLGPDAVARALPGLTPLALSAVTRAEIREDRSGLDRLRGAIRRRLALPDPDRPEFGRPGLAARLAVAAGSVLVLVGVPLLAGATAFVGSVERGGWRWLGAALVLAVLARAATAAAALLTIDRRLALGRTYAASMVAEEASLLHGGEGWRRSAARFLERAGVSPEEAQRAVDRYVAGAIVAAVLVAAVTSGLAVVEGHLGSWQTPEALVPAVALGLGAWALVLAGQWLARRHDTGPDVRRHVTLTLRGHLTAPRRALWMRGAQLGWTAAGVALEGAALAAAMHAVGGAVPLLATATVYAGLHLLWSVLPVTGAPGAAEVALVLALTALGAPLAGACAAAFTFRLLVFWGPALIGGVLSARFDHRFGA</sequence>
<keyword evidence="4 6" id="KW-1133">Transmembrane helix</keyword>
<dbReference type="SMART" id="SM00014">
    <property type="entry name" value="acidPPc"/>
    <property type="match status" value="1"/>
</dbReference>
<feature type="transmembrane region" description="Helical" evidence="6">
    <location>
        <begin position="705"/>
        <end position="723"/>
    </location>
</feature>
<feature type="transmembrane region" description="Helical" evidence="6">
    <location>
        <begin position="78"/>
        <end position="101"/>
    </location>
</feature>
<dbReference type="PANTHER" id="PTHR39087">
    <property type="entry name" value="UPF0104 MEMBRANE PROTEIN MJ1595"/>
    <property type="match status" value="1"/>
</dbReference>
<organism evidence="8 9">
    <name type="scientific">Geodermatophilus africanus</name>
    <dbReference type="NCBI Taxonomy" id="1137993"/>
    <lineage>
        <taxon>Bacteria</taxon>
        <taxon>Bacillati</taxon>
        <taxon>Actinomycetota</taxon>
        <taxon>Actinomycetes</taxon>
        <taxon>Geodermatophilales</taxon>
        <taxon>Geodermatophilaceae</taxon>
        <taxon>Geodermatophilus</taxon>
    </lineage>
</organism>
<keyword evidence="9" id="KW-1185">Reference proteome</keyword>
<dbReference type="Proteomes" id="UP000198921">
    <property type="component" value="Unassembled WGS sequence"/>
</dbReference>
<accession>A0A1H3AQL1</accession>
<reference evidence="9" key="1">
    <citation type="submission" date="2016-10" db="EMBL/GenBank/DDBJ databases">
        <authorList>
            <person name="Varghese N."/>
            <person name="Submissions S."/>
        </authorList>
    </citation>
    <scope>NUCLEOTIDE SEQUENCE [LARGE SCALE GENOMIC DNA]</scope>
    <source>
        <strain evidence="9">DSM 45422</strain>
    </source>
</reference>
<dbReference type="PANTHER" id="PTHR39087:SF2">
    <property type="entry name" value="UPF0104 MEMBRANE PROTEIN MJ1595"/>
    <property type="match status" value="1"/>
</dbReference>
<feature type="transmembrane region" description="Helical" evidence="6">
    <location>
        <begin position="151"/>
        <end position="174"/>
    </location>
</feature>
<dbReference type="STRING" id="1137993.SAMN05660209_00128"/>
<dbReference type="CDD" id="cd01610">
    <property type="entry name" value="PAP2_like"/>
    <property type="match status" value="1"/>
</dbReference>
<dbReference type="InterPro" id="IPR011009">
    <property type="entry name" value="Kinase-like_dom_sf"/>
</dbReference>
<gene>
    <name evidence="8" type="ORF">SAMN05660209_00128</name>
</gene>
<dbReference type="InterPro" id="IPR022791">
    <property type="entry name" value="L-PG_synthase/AglD"/>
</dbReference>
<feature type="transmembrane region" description="Helical" evidence="6">
    <location>
        <begin position="181"/>
        <end position="198"/>
    </location>
</feature>
<keyword evidence="5 6" id="KW-0472">Membrane</keyword>
<dbReference type="GO" id="GO:0005886">
    <property type="term" value="C:plasma membrane"/>
    <property type="evidence" value="ECO:0007669"/>
    <property type="project" value="UniProtKB-SubCell"/>
</dbReference>
<keyword evidence="2" id="KW-1003">Cell membrane</keyword>
<dbReference type="SUPFAM" id="SSF56112">
    <property type="entry name" value="Protein kinase-like (PK-like)"/>
    <property type="match status" value="1"/>
</dbReference>
<feature type="transmembrane region" description="Helical" evidence="6">
    <location>
        <begin position="648"/>
        <end position="670"/>
    </location>
</feature>
<dbReference type="EMBL" id="FNOT01000001">
    <property type="protein sequence ID" value="SDX31424.1"/>
    <property type="molecule type" value="Genomic_DNA"/>
</dbReference>
<protein>
    <submittedName>
        <fullName evidence="8">Undecaprenyl-diphosphatase</fullName>
    </submittedName>
</protein>
<feature type="transmembrane region" description="Helical" evidence="6">
    <location>
        <begin position="761"/>
        <end position="783"/>
    </location>
</feature>
<feature type="transmembrane region" description="Helical" evidence="6">
    <location>
        <begin position="615"/>
        <end position="636"/>
    </location>
</feature>
<evidence type="ECO:0000256" key="4">
    <source>
        <dbReference type="ARBA" id="ARBA00022989"/>
    </source>
</evidence>